<evidence type="ECO:0000256" key="1">
    <source>
        <dbReference type="SAM" id="MobiDB-lite"/>
    </source>
</evidence>
<dbReference type="EMBL" id="CM000137">
    <property type="protein sequence ID" value="EEC68802.1"/>
    <property type="molecule type" value="Genomic_DNA"/>
</dbReference>
<feature type="compositionally biased region" description="Basic and acidic residues" evidence="1">
    <location>
        <begin position="54"/>
        <end position="63"/>
    </location>
</feature>
<dbReference type="Gramene" id="BGIOSGA036939-TA">
    <property type="protein sequence ID" value="BGIOSGA036939-PA"/>
    <property type="gene ID" value="BGIOSGA036939"/>
</dbReference>
<protein>
    <submittedName>
        <fullName evidence="2">Uncharacterized protein</fullName>
    </submittedName>
</protein>
<feature type="compositionally biased region" description="Gly residues" evidence="1">
    <location>
        <begin position="133"/>
        <end position="142"/>
    </location>
</feature>
<feature type="compositionally biased region" description="Polar residues" evidence="1">
    <location>
        <begin position="185"/>
        <end position="197"/>
    </location>
</feature>
<evidence type="ECO:0000313" key="3">
    <source>
        <dbReference type="Proteomes" id="UP000007015"/>
    </source>
</evidence>
<evidence type="ECO:0000313" key="2">
    <source>
        <dbReference type="EMBL" id="EEC68802.1"/>
    </source>
</evidence>
<dbReference type="AlphaFoldDB" id="B8BLV7"/>
<dbReference type="HOGENOM" id="CLU_898303_0_0_1"/>
<proteinExistence type="predicted"/>
<sequence length="310" mass="33146">MKLCEEGEDGEDGTDEDIAVGLLGSIIRQRIRHSCNSQIWSGGISNPPQTAHSENQRKAERGAEGGYHTEIAVDLADGDAAERREARHGRAARERRPYRRFCSLACLLVWGFVGELGVPTPNPDWDYSSRVQGHGGGGGAGGRRLEGRRRGRRRGSQPCVGLTLAVLTARGREGTDGVDDPIPNPTATDRGSRSSEPQIPGNFIICHPIRNLFNFVPLRLQSVRPPQRQRPHHLVALGAGDGDAASASSRATSLTAPPSTLLPVSIQVQEASSSSSSFAGSPSTFIALALVRIRPSSDPHRPISSGHITV</sequence>
<feature type="compositionally biased region" description="Basic residues" evidence="1">
    <location>
        <begin position="146"/>
        <end position="155"/>
    </location>
</feature>
<organism evidence="2 3">
    <name type="scientific">Oryza sativa subsp. indica</name>
    <name type="common">Rice</name>
    <dbReference type="NCBI Taxonomy" id="39946"/>
    <lineage>
        <taxon>Eukaryota</taxon>
        <taxon>Viridiplantae</taxon>
        <taxon>Streptophyta</taxon>
        <taxon>Embryophyta</taxon>
        <taxon>Tracheophyta</taxon>
        <taxon>Spermatophyta</taxon>
        <taxon>Magnoliopsida</taxon>
        <taxon>Liliopsida</taxon>
        <taxon>Poales</taxon>
        <taxon>Poaceae</taxon>
        <taxon>BOP clade</taxon>
        <taxon>Oryzoideae</taxon>
        <taxon>Oryzeae</taxon>
        <taxon>Oryzinae</taxon>
        <taxon>Oryza</taxon>
        <taxon>Oryza sativa</taxon>
    </lineage>
</organism>
<gene>
    <name evidence="2" type="ORF">OsI_37357</name>
</gene>
<name>B8BLV7_ORYSI</name>
<feature type="region of interest" description="Disordered" evidence="1">
    <location>
        <begin position="39"/>
        <end position="67"/>
    </location>
</feature>
<feature type="region of interest" description="Disordered" evidence="1">
    <location>
        <begin position="170"/>
        <end position="200"/>
    </location>
</feature>
<accession>B8BLV7</accession>
<feature type="compositionally biased region" description="Polar residues" evidence="1">
    <location>
        <begin position="39"/>
        <end position="53"/>
    </location>
</feature>
<feature type="region of interest" description="Disordered" evidence="1">
    <location>
        <begin position="127"/>
        <end position="157"/>
    </location>
</feature>
<dbReference type="Proteomes" id="UP000007015">
    <property type="component" value="Chromosome 12"/>
</dbReference>
<keyword evidence="3" id="KW-1185">Reference proteome</keyword>
<reference evidence="2 3" key="1">
    <citation type="journal article" date="2005" name="PLoS Biol.">
        <title>The genomes of Oryza sativa: a history of duplications.</title>
        <authorList>
            <person name="Yu J."/>
            <person name="Wang J."/>
            <person name="Lin W."/>
            <person name="Li S."/>
            <person name="Li H."/>
            <person name="Zhou J."/>
            <person name="Ni P."/>
            <person name="Dong W."/>
            <person name="Hu S."/>
            <person name="Zeng C."/>
            <person name="Zhang J."/>
            <person name="Zhang Y."/>
            <person name="Li R."/>
            <person name="Xu Z."/>
            <person name="Li S."/>
            <person name="Li X."/>
            <person name="Zheng H."/>
            <person name="Cong L."/>
            <person name="Lin L."/>
            <person name="Yin J."/>
            <person name="Geng J."/>
            <person name="Li G."/>
            <person name="Shi J."/>
            <person name="Liu J."/>
            <person name="Lv H."/>
            <person name="Li J."/>
            <person name="Wang J."/>
            <person name="Deng Y."/>
            <person name="Ran L."/>
            <person name="Shi X."/>
            <person name="Wang X."/>
            <person name="Wu Q."/>
            <person name="Li C."/>
            <person name="Ren X."/>
            <person name="Wang J."/>
            <person name="Wang X."/>
            <person name="Li D."/>
            <person name="Liu D."/>
            <person name="Zhang X."/>
            <person name="Ji Z."/>
            <person name="Zhao W."/>
            <person name="Sun Y."/>
            <person name="Zhang Z."/>
            <person name="Bao J."/>
            <person name="Han Y."/>
            <person name="Dong L."/>
            <person name="Ji J."/>
            <person name="Chen P."/>
            <person name="Wu S."/>
            <person name="Liu J."/>
            <person name="Xiao Y."/>
            <person name="Bu D."/>
            <person name="Tan J."/>
            <person name="Yang L."/>
            <person name="Ye C."/>
            <person name="Zhang J."/>
            <person name="Xu J."/>
            <person name="Zhou Y."/>
            <person name="Yu Y."/>
            <person name="Zhang B."/>
            <person name="Zhuang S."/>
            <person name="Wei H."/>
            <person name="Liu B."/>
            <person name="Lei M."/>
            <person name="Yu H."/>
            <person name="Li Y."/>
            <person name="Xu H."/>
            <person name="Wei S."/>
            <person name="He X."/>
            <person name="Fang L."/>
            <person name="Zhang Z."/>
            <person name="Zhang Y."/>
            <person name="Huang X."/>
            <person name="Su Z."/>
            <person name="Tong W."/>
            <person name="Li J."/>
            <person name="Tong Z."/>
            <person name="Li S."/>
            <person name="Ye J."/>
            <person name="Wang L."/>
            <person name="Fang L."/>
            <person name="Lei T."/>
            <person name="Chen C."/>
            <person name="Chen H."/>
            <person name="Xu Z."/>
            <person name="Li H."/>
            <person name="Huang H."/>
            <person name="Zhang F."/>
            <person name="Xu H."/>
            <person name="Li N."/>
            <person name="Zhao C."/>
            <person name="Li S."/>
            <person name="Dong L."/>
            <person name="Huang Y."/>
            <person name="Li L."/>
            <person name="Xi Y."/>
            <person name="Qi Q."/>
            <person name="Li W."/>
            <person name="Zhang B."/>
            <person name="Hu W."/>
            <person name="Zhang Y."/>
            <person name="Tian X."/>
            <person name="Jiao Y."/>
            <person name="Liang X."/>
            <person name="Jin J."/>
            <person name="Gao L."/>
            <person name="Zheng W."/>
            <person name="Hao B."/>
            <person name="Liu S."/>
            <person name="Wang W."/>
            <person name="Yuan L."/>
            <person name="Cao M."/>
            <person name="McDermott J."/>
            <person name="Samudrala R."/>
            <person name="Wang J."/>
            <person name="Wong G.K."/>
            <person name="Yang H."/>
        </authorList>
    </citation>
    <scope>NUCLEOTIDE SEQUENCE [LARGE SCALE GENOMIC DNA]</scope>
    <source>
        <strain evidence="3">cv. 93-11</strain>
    </source>
</reference>